<dbReference type="EMBL" id="CP041666">
    <property type="protein sequence ID" value="QDP39838.1"/>
    <property type="molecule type" value="Genomic_DNA"/>
</dbReference>
<evidence type="ECO:0000313" key="6">
    <source>
        <dbReference type="EMBL" id="QDP39838.1"/>
    </source>
</evidence>
<name>A0A516KEK9_9BACI</name>
<evidence type="ECO:0000256" key="4">
    <source>
        <dbReference type="SAM" id="Coils"/>
    </source>
</evidence>
<dbReference type="InterPro" id="IPR050624">
    <property type="entry name" value="HTH-type_Tx_Regulator"/>
</dbReference>
<feature type="domain" description="HTH tetR-type" evidence="5">
    <location>
        <begin position="15"/>
        <end position="75"/>
    </location>
</feature>
<proteinExistence type="predicted"/>
<evidence type="ECO:0000256" key="1">
    <source>
        <dbReference type="ARBA" id="ARBA00022491"/>
    </source>
</evidence>
<dbReference type="Pfam" id="PF00440">
    <property type="entry name" value="TetR_N"/>
    <property type="match status" value="1"/>
</dbReference>
<evidence type="ECO:0000313" key="7">
    <source>
        <dbReference type="Proteomes" id="UP000315215"/>
    </source>
</evidence>
<evidence type="ECO:0000256" key="2">
    <source>
        <dbReference type="ARBA" id="ARBA00023125"/>
    </source>
</evidence>
<dbReference type="PROSITE" id="PS01081">
    <property type="entry name" value="HTH_TETR_1"/>
    <property type="match status" value="1"/>
</dbReference>
<keyword evidence="7" id="KW-1185">Reference proteome</keyword>
<feature type="DNA-binding region" description="H-T-H motif" evidence="3">
    <location>
        <begin position="38"/>
        <end position="57"/>
    </location>
</feature>
<reference evidence="6 7" key="1">
    <citation type="submission" date="2019-07" db="EMBL/GenBank/DDBJ databases">
        <authorList>
            <person name="Li J."/>
        </authorList>
    </citation>
    <scope>NUCLEOTIDE SEQUENCE [LARGE SCALE GENOMIC DNA]</scope>
    <source>
        <strain evidence="6 7">TKL69</strain>
    </source>
</reference>
<dbReference type="PANTHER" id="PTHR43479:SF22">
    <property type="entry name" value="TRANSCRIPTIONAL REGULATOR, TETR FAMILY"/>
    <property type="match status" value="1"/>
</dbReference>
<protein>
    <submittedName>
        <fullName evidence="6">TetR/AcrR family transcriptional regulator</fullName>
    </submittedName>
</protein>
<dbReference type="PROSITE" id="PS50977">
    <property type="entry name" value="HTH_TETR_2"/>
    <property type="match status" value="1"/>
</dbReference>
<evidence type="ECO:0000259" key="5">
    <source>
        <dbReference type="PROSITE" id="PS50977"/>
    </source>
</evidence>
<gene>
    <name evidence="6" type="ORF">FN924_06455</name>
</gene>
<dbReference type="InterPro" id="IPR023772">
    <property type="entry name" value="DNA-bd_HTH_TetR-type_CS"/>
</dbReference>
<dbReference type="InterPro" id="IPR009057">
    <property type="entry name" value="Homeodomain-like_sf"/>
</dbReference>
<dbReference type="PANTHER" id="PTHR43479">
    <property type="entry name" value="ACREF/ENVCD OPERON REPRESSOR-RELATED"/>
    <property type="match status" value="1"/>
</dbReference>
<dbReference type="Proteomes" id="UP000315215">
    <property type="component" value="Chromosome"/>
</dbReference>
<feature type="coiled-coil region" evidence="4">
    <location>
        <begin position="241"/>
        <end position="268"/>
    </location>
</feature>
<evidence type="ECO:0000256" key="3">
    <source>
        <dbReference type="PROSITE-ProRule" id="PRU00335"/>
    </source>
</evidence>
<organism evidence="6 7">
    <name type="scientific">Radiobacillus deserti</name>
    <dbReference type="NCBI Taxonomy" id="2594883"/>
    <lineage>
        <taxon>Bacteria</taxon>
        <taxon>Bacillati</taxon>
        <taxon>Bacillota</taxon>
        <taxon>Bacilli</taxon>
        <taxon>Bacillales</taxon>
        <taxon>Bacillaceae</taxon>
        <taxon>Radiobacillus</taxon>
    </lineage>
</organism>
<dbReference type="InterPro" id="IPR001647">
    <property type="entry name" value="HTH_TetR"/>
</dbReference>
<accession>A0A516KEK9</accession>
<keyword evidence="4" id="KW-0175">Coiled coil</keyword>
<dbReference type="KEGG" id="aqt:FN924_06455"/>
<keyword evidence="2 3" id="KW-0238">DNA-binding</keyword>
<keyword evidence="1" id="KW-0678">Repressor</keyword>
<sequence length="308" mass="36282">MTRWSLMNKGSGNMNEKKEKIINTAIDLFAKKGFYTTSIQEIAESSDVSKGAFYLHFHSKDELLLEIFKYYYELMNQKIQDAEDLNKTPKENLIRQLEVQYEEILKHKSFIMTQLREQAITLNKDLYDFLRYKEIEFHKWYERVLVSVYGERVDPYTVDIVVLFEGMKNSLLQLLIQETVEVEPHRAATYLVERLDVLVNQILEAKEEPLITKEQMQKSYASISSPKEQIVHEVNEELIRMQEVIAKLDVTEDKKEELQGVIDFLTSEIKKETPKKFVIQGMLANVKGIPELDKHRKWISQKLDVRLL</sequence>
<dbReference type="Gene3D" id="1.10.357.10">
    <property type="entry name" value="Tetracycline Repressor, domain 2"/>
    <property type="match status" value="1"/>
</dbReference>
<dbReference type="GO" id="GO:0003677">
    <property type="term" value="F:DNA binding"/>
    <property type="evidence" value="ECO:0007669"/>
    <property type="project" value="UniProtKB-UniRule"/>
</dbReference>
<dbReference type="AlphaFoldDB" id="A0A516KEK9"/>
<dbReference type="SUPFAM" id="SSF46689">
    <property type="entry name" value="Homeodomain-like"/>
    <property type="match status" value="1"/>
</dbReference>
<dbReference type="PRINTS" id="PR00455">
    <property type="entry name" value="HTHTETR"/>
</dbReference>